<proteinExistence type="predicted"/>
<sequence length="713" mass="83109">MFMKIIYYLLINEITTMKSIKRRNDETEAQSSSKQSSIGFKREFRDESISTYGNFFKPIEEKNFKSDYVSAEKTNMPSSKTNVISQEFSSETFNYEAVRSSIFEELNNLTRSSSANENSGLTLCQNISSESTTLQNTDRSFKRTNSATIALKEANNIYHGLNKLQNIDNNDVVNFLPHFITTESTSEQYFNETQINHVDEYVFTPQETSTTYINQRTFGDLINMDEENFSSGLSRNQDVSKDIEEQLQVFNSMLEMVKNPIIIPELSSKHSTHEVIDAQIIDDIMFIENVQESAKEFLDHITPSEHNPEENIITFSNQEQSLLQTLNVSHIDASSNLEYNKINEERSNTSGFNSANCQLSPNITTIVMDPSSEYVTFIKRQSETSSTQPNYNLIVTSKSSSSVPETSLEPATSDHIERIYSKIIQNISENIMSYSSSSWQIERIDGIKLLIDHIKQLKSHNFSIIRSFIVFIDNQIMLILNKLNLRRFSELKKYELNEYSDFNKALKYAIDGFNLYGYMIKYNEKHNEHILPILCTEFVFLFDYFPYFPELMTLGSLINQGGDKNLILYVRIINLIIFENTHRLEQIKPVILFLIKKSFVTPYKKIKELNIQFPEKFNVTKYFNVRSVCEEDHSNLTFFLWELSPNKINSMKYNGKVANGWIFDITVHNIVYFRIVLHTFLFQHNMFTEYYNLPYMHYEKLLEASFHLRNCIF</sequence>
<organism evidence="1 2">
    <name type="scientific">Nosema bombycis (strain CQ1 / CVCC 102059)</name>
    <name type="common">Microsporidian parasite</name>
    <name type="synonym">Pebrine of silkworm</name>
    <dbReference type="NCBI Taxonomy" id="578461"/>
    <lineage>
        <taxon>Eukaryota</taxon>
        <taxon>Fungi</taxon>
        <taxon>Fungi incertae sedis</taxon>
        <taxon>Microsporidia</taxon>
        <taxon>Nosematidae</taxon>
        <taxon>Nosema</taxon>
    </lineage>
</organism>
<evidence type="ECO:0000313" key="1">
    <source>
        <dbReference type="EMBL" id="EOB13579.1"/>
    </source>
</evidence>
<evidence type="ECO:0000313" key="2">
    <source>
        <dbReference type="Proteomes" id="UP000016927"/>
    </source>
</evidence>
<protein>
    <submittedName>
        <fullName evidence="1">Uncharacterized protein</fullName>
    </submittedName>
</protein>
<reference evidence="1 2" key="1">
    <citation type="journal article" date="2013" name="BMC Genomics">
        <title>Comparative genomics of parasitic silkworm microsporidia reveal an association between genome expansion and host adaptation.</title>
        <authorList>
            <person name="Pan G."/>
            <person name="Xu J."/>
            <person name="Li T."/>
            <person name="Xia Q."/>
            <person name="Liu S.L."/>
            <person name="Zhang G."/>
            <person name="Li S."/>
            <person name="Li C."/>
            <person name="Liu H."/>
            <person name="Yang L."/>
            <person name="Liu T."/>
            <person name="Zhang X."/>
            <person name="Wu Z."/>
            <person name="Fan W."/>
            <person name="Dang X."/>
            <person name="Xiang H."/>
            <person name="Tao M."/>
            <person name="Li Y."/>
            <person name="Hu J."/>
            <person name="Li Z."/>
            <person name="Lin L."/>
            <person name="Luo J."/>
            <person name="Geng L."/>
            <person name="Wang L."/>
            <person name="Long M."/>
            <person name="Wan Y."/>
            <person name="He N."/>
            <person name="Zhang Z."/>
            <person name="Lu C."/>
            <person name="Keeling P.J."/>
            <person name="Wang J."/>
            <person name="Xiang Z."/>
            <person name="Zhou Z."/>
        </authorList>
    </citation>
    <scope>NUCLEOTIDE SEQUENCE [LARGE SCALE GENOMIC DNA]</scope>
    <source>
        <strain evidence="2">CQ1 / CVCC 102059</strain>
    </source>
</reference>
<gene>
    <name evidence="1" type="ORF">NBO_66g0038</name>
</gene>
<name>R0M6F2_NOSB1</name>
<dbReference type="EMBL" id="KB908974">
    <property type="protein sequence ID" value="EOB13579.1"/>
    <property type="molecule type" value="Genomic_DNA"/>
</dbReference>
<dbReference type="AlphaFoldDB" id="R0M6F2"/>
<dbReference type="VEuPathDB" id="MicrosporidiaDB:NBO_66g0038"/>
<dbReference type="Proteomes" id="UP000016927">
    <property type="component" value="Unassembled WGS sequence"/>
</dbReference>
<dbReference type="HOGENOM" id="CLU_387366_0_0_1"/>
<keyword evidence="2" id="KW-1185">Reference proteome</keyword>
<accession>R0M6F2</accession>